<name>A0A4R6S6S6_9MICO</name>
<feature type="transmembrane region" description="Helical" evidence="7">
    <location>
        <begin position="73"/>
        <end position="96"/>
    </location>
</feature>
<reference evidence="8 9" key="1">
    <citation type="submission" date="2019-03" db="EMBL/GenBank/DDBJ databases">
        <title>Genomic analyses of the natural microbiome of Caenorhabditis elegans.</title>
        <authorList>
            <person name="Samuel B."/>
        </authorList>
    </citation>
    <scope>NUCLEOTIDE SEQUENCE [LARGE SCALE GENOMIC DNA]</scope>
    <source>
        <strain evidence="8 9">JUb18</strain>
    </source>
</reference>
<evidence type="ECO:0000256" key="4">
    <source>
        <dbReference type="ARBA" id="ARBA00022692"/>
    </source>
</evidence>
<keyword evidence="5 7" id="KW-1133">Transmembrane helix</keyword>
<evidence type="ECO:0000256" key="5">
    <source>
        <dbReference type="ARBA" id="ARBA00022989"/>
    </source>
</evidence>
<dbReference type="AlphaFoldDB" id="A0A4R6S6S6"/>
<dbReference type="GO" id="GO:0005886">
    <property type="term" value="C:plasma membrane"/>
    <property type="evidence" value="ECO:0007669"/>
    <property type="project" value="UniProtKB-SubCell"/>
</dbReference>
<accession>A0A4R6S6S6</accession>
<feature type="transmembrane region" description="Helical" evidence="7">
    <location>
        <begin position="287"/>
        <end position="308"/>
    </location>
</feature>
<comment type="subcellular location">
    <subcellularLocation>
        <location evidence="1">Cell membrane</location>
        <topology evidence="1">Multi-pass membrane protein</topology>
    </subcellularLocation>
</comment>
<evidence type="ECO:0000256" key="6">
    <source>
        <dbReference type="ARBA" id="ARBA00023136"/>
    </source>
</evidence>
<protein>
    <submittedName>
        <fullName evidence="8">Putative integral membrane protein (TIGR00698 family)</fullName>
    </submittedName>
</protein>
<evidence type="ECO:0000256" key="2">
    <source>
        <dbReference type="ARBA" id="ARBA00007977"/>
    </source>
</evidence>
<evidence type="ECO:0000313" key="9">
    <source>
        <dbReference type="Proteomes" id="UP000295601"/>
    </source>
</evidence>
<organism evidence="8 9">
    <name type="scientific">Leucobacter luti</name>
    <dbReference type="NCBI Taxonomy" id="340320"/>
    <lineage>
        <taxon>Bacteria</taxon>
        <taxon>Bacillati</taxon>
        <taxon>Actinomycetota</taxon>
        <taxon>Actinomycetes</taxon>
        <taxon>Micrococcales</taxon>
        <taxon>Microbacteriaceae</taxon>
        <taxon>Leucobacter</taxon>
    </lineage>
</organism>
<proteinExistence type="inferred from homology"/>
<evidence type="ECO:0000256" key="1">
    <source>
        <dbReference type="ARBA" id="ARBA00004651"/>
    </source>
</evidence>
<dbReference type="RefSeq" id="WP_133615396.1">
    <property type="nucleotide sequence ID" value="NZ_SNYA01000001.1"/>
</dbReference>
<keyword evidence="4 7" id="KW-0812">Transmembrane</keyword>
<sequence length="345" mass="34609">MQLAPIPTLPSRLASRGIDVLPGVLLCALIAAIATVIGACVPLVGSAIPAVVIGVLVAMIRKPAARLAPGIGYAGKFVLQCAVVLLGAQLSLASIVRVGAESLPVMLSSLAVCLLGAWVIGRALGVDRDLRVLLGVGTGICGASAIAAISPVIRAKSADIAYAISTVFLFNILAVLIFPVIGHALGMSPHAFGLFAGTAVNDTSSVVAAASVFSASALGFAVVVKLVRTLMIIPISVGLAVLEGRRTGSSERLTPARILKLVPWFLIGFLAVATLTSFGAITETASGILTTVSVFLVATALAGIGLSTDLGAIRTAGLKPLLLGGILSLLVALTTLSVMAATGAL</sequence>
<evidence type="ECO:0000256" key="3">
    <source>
        <dbReference type="ARBA" id="ARBA00022475"/>
    </source>
</evidence>
<dbReference type="InterPro" id="IPR018383">
    <property type="entry name" value="UPF0324_pro"/>
</dbReference>
<feature type="transmembrane region" description="Helical" evidence="7">
    <location>
        <begin position="261"/>
        <end position="281"/>
    </location>
</feature>
<feature type="transmembrane region" description="Helical" evidence="7">
    <location>
        <begin position="132"/>
        <end position="154"/>
    </location>
</feature>
<comment type="similarity">
    <text evidence="2">Belongs to the UPF0324 family.</text>
</comment>
<dbReference type="EMBL" id="SNYA01000001">
    <property type="protein sequence ID" value="TDP95401.1"/>
    <property type="molecule type" value="Genomic_DNA"/>
</dbReference>
<comment type="caution">
    <text evidence="8">The sequence shown here is derived from an EMBL/GenBank/DDBJ whole genome shotgun (WGS) entry which is preliminary data.</text>
</comment>
<feature type="transmembrane region" description="Helical" evidence="7">
    <location>
        <begin position="102"/>
        <end position="120"/>
    </location>
</feature>
<keyword evidence="6 7" id="KW-0472">Membrane</keyword>
<dbReference type="OrthoDB" id="9766798at2"/>
<dbReference type="PANTHER" id="PTHR30106">
    <property type="entry name" value="INNER MEMBRANE PROTEIN YEIH-RELATED"/>
    <property type="match status" value="1"/>
</dbReference>
<evidence type="ECO:0000313" key="8">
    <source>
        <dbReference type="EMBL" id="TDP95401.1"/>
    </source>
</evidence>
<dbReference type="Pfam" id="PF03601">
    <property type="entry name" value="Cons_hypoth698"/>
    <property type="match status" value="1"/>
</dbReference>
<feature type="transmembrane region" description="Helical" evidence="7">
    <location>
        <begin position="160"/>
        <end position="180"/>
    </location>
</feature>
<dbReference type="Proteomes" id="UP000295601">
    <property type="component" value="Unassembled WGS sequence"/>
</dbReference>
<feature type="transmembrane region" description="Helical" evidence="7">
    <location>
        <begin position="20"/>
        <end position="37"/>
    </location>
</feature>
<feature type="transmembrane region" description="Helical" evidence="7">
    <location>
        <begin position="320"/>
        <end position="341"/>
    </location>
</feature>
<gene>
    <name evidence="8" type="ORF">EDF62_0085</name>
</gene>
<dbReference type="PANTHER" id="PTHR30106:SF1">
    <property type="entry name" value="UPF0324 MEMBRANE PROTEIN FN0533"/>
    <property type="match status" value="1"/>
</dbReference>
<keyword evidence="3" id="KW-1003">Cell membrane</keyword>
<keyword evidence="9" id="KW-1185">Reference proteome</keyword>
<evidence type="ECO:0000256" key="7">
    <source>
        <dbReference type="SAM" id="Phobius"/>
    </source>
</evidence>
<feature type="transmembrane region" description="Helical" evidence="7">
    <location>
        <begin position="43"/>
        <end position="61"/>
    </location>
</feature>